<name>A0A915CPA4_9BILA</name>
<sequence length="81" mass="9037">MVLAMQAEKNVTSSGIILHVASVWIALRKYSVPENNSKWCVAIAQAAMECFDRKIGDLSDEWLNRISGKLNKEVVVFLLVS</sequence>
<proteinExistence type="predicted"/>
<organism evidence="1 2">
    <name type="scientific">Ditylenchus dipsaci</name>
    <dbReference type="NCBI Taxonomy" id="166011"/>
    <lineage>
        <taxon>Eukaryota</taxon>
        <taxon>Metazoa</taxon>
        <taxon>Ecdysozoa</taxon>
        <taxon>Nematoda</taxon>
        <taxon>Chromadorea</taxon>
        <taxon>Rhabditida</taxon>
        <taxon>Tylenchina</taxon>
        <taxon>Tylenchomorpha</taxon>
        <taxon>Sphaerularioidea</taxon>
        <taxon>Anguinidae</taxon>
        <taxon>Anguininae</taxon>
        <taxon>Ditylenchus</taxon>
    </lineage>
</organism>
<reference evidence="2" key="1">
    <citation type="submission" date="2022-11" db="UniProtKB">
        <authorList>
            <consortium name="WormBaseParasite"/>
        </authorList>
    </citation>
    <scope>IDENTIFICATION</scope>
</reference>
<protein>
    <submittedName>
        <fullName evidence="2">Uncharacterized protein</fullName>
    </submittedName>
</protein>
<keyword evidence="1" id="KW-1185">Reference proteome</keyword>
<evidence type="ECO:0000313" key="1">
    <source>
        <dbReference type="Proteomes" id="UP000887574"/>
    </source>
</evidence>
<dbReference type="AlphaFoldDB" id="A0A915CPA4"/>
<dbReference type="WBParaSite" id="jg11106">
    <property type="protein sequence ID" value="jg11106"/>
    <property type="gene ID" value="jg11106"/>
</dbReference>
<accession>A0A915CPA4</accession>
<dbReference type="Proteomes" id="UP000887574">
    <property type="component" value="Unplaced"/>
</dbReference>
<evidence type="ECO:0000313" key="2">
    <source>
        <dbReference type="WBParaSite" id="jg11106"/>
    </source>
</evidence>